<evidence type="ECO:0000256" key="6">
    <source>
        <dbReference type="ARBA" id="ARBA00023136"/>
    </source>
</evidence>
<dbReference type="InterPro" id="IPR007599">
    <property type="entry name" value="DER1"/>
</dbReference>
<feature type="transmembrane region" description="Helical" evidence="7">
    <location>
        <begin position="61"/>
        <end position="86"/>
    </location>
</feature>
<accession>A0A8H7I6Y3</accession>
<evidence type="ECO:0000256" key="3">
    <source>
        <dbReference type="ARBA" id="ARBA00022692"/>
    </source>
</evidence>
<dbReference type="Gene3D" id="1.20.1280.50">
    <property type="match status" value="1"/>
</dbReference>
<reference evidence="8" key="1">
    <citation type="submission" date="2020-09" db="EMBL/GenBank/DDBJ databases">
        <title>Comparative genome analyses of four rice-infecting Rhizoctonia solani isolates reveal extensive enrichment of homogalacturonan modification genes.</title>
        <authorList>
            <person name="Lee D.-Y."/>
            <person name="Jeon J."/>
            <person name="Kim K.-T."/>
            <person name="Cheong K."/>
            <person name="Song H."/>
            <person name="Choi G."/>
            <person name="Ko J."/>
            <person name="Opiyo S.O."/>
            <person name="Zuo S."/>
            <person name="Madhav S."/>
            <person name="Lee Y.-H."/>
            <person name="Wang G.-L."/>
        </authorList>
    </citation>
    <scope>NUCLEOTIDE SEQUENCE</scope>
    <source>
        <strain evidence="8">AG1-IA B2</strain>
    </source>
</reference>
<dbReference type="AlphaFoldDB" id="A0A8H7I6Y3"/>
<evidence type="ECO:0000256" key="1">
    <source>
        <dbReference type="ARBA" id="ARBA00004477"/>
    </source>
</evidence>
<keyword evidence="4" id="KW-0256">Endoplasmic reticulum</keyword>
<dbReference type="GO" id="GO:0006950">
    <property type="term" value="P:response to stress"/>
    <property type="evidence" value="ECO:0007669"/>
    <property type="project" value="UniProtKB-ARBA"/>
</dbReference>
<dbReference type="GO" id="GO:0005789">
    <property type="term" value="C:endoplasmic reticulum membrane"/>
    <property type="evidence" value="ECO:0007669"/>
    <property type="project" value="UniProtKB-SubCell"/>
</dbReference>
<comment type="caution">
    <text evidence="8">The sequence shown here is derived from an EMBL/GenBank/DDBJ whole genome shotgun (WGS) entry which is preliminary data.</text>
</comment>
<sequence>MENIPREFNKIPPVTKFIVTATAIVSVPTMLGIFPATSIVFDPYGVYVPPRVQVWRLRTSWFYAPSSEFFLFVAGMFLLYHSAFNIETNLFQGRSADFAWQVILSGIAILTLNVPLKTHVLSQPLLHLLIYRDSYTVKNPSISLFDLIYIPRRYLPWAILALDSIVGGPMNLCRSLTGITVAYLWAVLIPRPSVLQMAESKTSDDGPKKPSPGWRKYTGAPGWMRKVIPWCAVDGGWCNSTSVSLCTARMNANTSPMDAIAGAEDVTETSYGATSVQTQTKWTGVAAINRLPPEILIRIFEYCHYLWRSMSIKKERADSPAVWDRSIRALMDLGYPETLSHVCTLWRDIALSTPTLWSYLDLFTLGQSAQTFTDRAGPPPNASTDTAKGFCGSVAPRLRSLLIDNHGVSDSALFTSLIQATLPNTTPGTLLNLFIKDYGPRSIPSQTHNPDGLAGWELPSPDTCGVSPELFDSILRPIKSLRLGSYFFPWSSPAYHGLVELHLLFTRPRRGHRPYVHVHKLRDMLLASPGLRILHINITVVGKDDLPGLPPVPLPELEELNLRGMSRGVYDTVLPLLSPGKSTPLQFTFQTEQQVNARLYCPTVRSFLKRANVTSLYVLGRSSFDQRLSVEELLAESPRGLRTLGIERLQILAPSMDETRDVRYEEGLHHVSRLYIRKCVIDVDAFKALVGMFDLDMLKLHKPEFRDRSHETSPTTTTTTTTTTTNIGAMQEINKMGPRSVKWVRSSRDMELWDAWEVEYDDDGDGDGGEDGVLCEMCSALQVSPSAR</sequence>
<gene>
    <name evidence="8" type="ORF">RHS01_09427</name>
</gene>
<dbReference type="EMBL" id="JACYCF010000021">
    <property type="protein sequence ID" value="KAF8750257.1"/>
    <property type="molecule type" value="Genomic_DNA"/>
</dbReference>
<comment type="subcellular location">
    <subcellularLocation>
        <location evidence="1">Endoplasmic reticulum membrane</location>
        <topology evidence="1">Multi-pass membrane protein</topology>
    </subcellularLocation>
</comment>
<evidence type="ECO:0000256" key="5">
    <source>
        <dbReference type="ARBA" id="ARBA00022989"/>
    </source>
</evidence>
<feature type="transmembrane region" description="Helical" evidence="7">
    <location>
        <begin position="21"/>
        <end position="41"/>
    </location>
</feature>
<organism evidence="8 9">
    <name type="scientific">Rhizoctonia solani</name>
    <dbReference type="NCBI Taxonomy" id="456999"/>
    <lineage>
        <taxon>Eukaryota</taxon>
        <taxon>Fungi</taxon>
        <taxon>Dikarya</taxon>
        <taxon>Basidiomycota</taxon>
        <taxon>Agaricomycotina</taxon>
        <taxon>Agaricomycetes</taxon>
        <taxon>Cantharellales</taxon>
        <taxon>Ceratobasidiaceae</taxon>
        <taxon>Rhizoctonia</taxon>
    </lineage>
</organism>
<keyword evidence="5 7" id="KW-1133">Transmembrane helix</keyword>
<comment type="similarity">
    <text evidence="2">Belongs to the derlin family.</text>
</comment>
<evidence type="ECO:0000256" key="7">
    <source>
        <dbReference type="SAM" id="Phobius"/>
    </source>
</evidence>
<dbReference type="SUPFAM" id="SSF144091">
    <property type="entry name" value="Rhomboid-like"/>
    <property type="match status" value="1"/>
</dbReference>
<dbReference type="PANTHER" id="PTHR11009">
    <property type="entry name" value="DER1-LIKE PROTEIN, DERLIN"/>
    <property type="match status" value="1"/>
</dbReference>
<name>A0A8H7I6Y3_9AGAM</name>
<feature type="transmembrane region" description="Helical" evidence="7">
    <location>
        <begin position="98"/>
        <end position="116"/>
    </location>
</feature>
<protein>
    <submittedName>
        <fullName evidence="8">Derlin</fullName>
    </submittedName>
</protein>
<dbReference type="InterPro" id="IPR035952">
    <property type="entry name" value="Rhomboid-like_sf"/>
</dbReference>
<dbReference type="Pfam" id="PF04511">
    <property type="entry name" value="DER1"/>
    <property type="match status" value="1"/>
</dbReference>
<keyword evidence="3 7" id="KW-0812">Transmembrane</keyword>
<evidence type="ECO:0000256" key="2">
    <source>
        <dbReference type="ARBA" id="ARBA00008917"/>
    </source>
</evidence>
<evidence type="ECO:0000313" key="9">
    <source>
        <dbReference type="Proteomes" id="UP000614334"/>
    </source>
</evidence>
<evidence type="ECO:0000313" key="8">
    <source>
        <dbReference type="EMBL" id="KAF8750257.1"/>
    </source>
</evidence>
<evidence type="ECO:0000256" key="4">
    <source>
        <dbReference type="ARBA" id="ARBA00022824"/>
    </source>
</evidence>
<keyword evidence="6 7" id="KW-0472">Membrane</keyword>
<proteinExistence type="inferred from homology"/>
<dbReference type="Proteomes" id="UP000614334">
    <property type="component" value="Unassembled WGS sequence"/>
</dbReference>